<reference evidence="7" key="1">
    <citation type="submission" date="2023-08" db="EMBL/GenBank/DDBJ databases">
        <title>Pelteobagrus vachellii genome.</title>
        <authorList>
            <person name="Liu H."/>
        </authorList>
    </citation>
    <scope>NUCLEOTIDE SEQUENCE</scope>
    <source>
        <strain evidence="7">PRFRI_2022a</strain>
        <tissue evidence="7">Muscle</tissue>
    </source>
</reference>
<evidence type="ECO:0000313" key="7">
    <source>
        <dbReference type="EMBL" id="KAK2838357.1"/>
    </source>
</evidence>
<dbReference type="GO" id="GO:0005615">
    <property type="term" value="C:extracellular space"/>
    <property type="evidence" value="ECO:0007669"/>
    <property type="project" value="TreeGrafter"/>
</dbReference>
<comment type="caution">
    <text evidence="7">The sequence shown here is derived from an EMBL/GenBank/DDBJ whole genome shotgun (WGS) entry which is preliminary data.</text>
</comment>
<evidence type="ECO:0000256" key="5">
    <source>
        <dbReference type="SAM" id="SignalP"/>
    </source>
</evidence>
<gene>
    <name evidence="7" type="ORF">Q7C36_013171</name>
</gene>
<comment type="caution">
    <text evidence="3">Lacks conserved residue(s) required for the propagation of feature annotation.</text>
</comment>
<name>A0AA88MKR2_TACVA</name>
<dbReference type="PANTHER" id="PTHR23192:SF68">
    <property type="entry name" value="OLFACTOMEDIN-4-LIKE"/>
    <property type="match status" value="1"/>
</dbReference>
<evidence type="ECO:0000256" key="3">
    <source>
        <dbReference type="PROSITE-ProRule" id="PRU00446"/>
    </source>
</evidence>
<dbReference type="InterPro" id="IPR050605">
    <property type="entry name" value="Olfactomedin-like_domain"/>
</dbReference>
<dbReference type="InterPro" id="IPR003112">
    <property type="entry name" value="Olfac-like_dom"/>
</dbReference>
<proteinExistence type="predicted"/>
<feature type="domain" description="Olfactomedin-like" evidence="6">
    <location>
        <begin position="187"/>
        <end position="461"/>
    </location>
</feature>
<protein>
    <recommendedName>
        <fullName evidence="6">Olfactomedin-like domain-containing protein</fullName>
    </recommendedName>
</protein>
<dbReference type="Proteomes" id="UP001187315">
    <property type="component" value="Unassembled WGS sequence"/>
</dbReference>
<sequence length="461" mass="52309">MKSFRLSVRTAAFFLTFFSQSVSGKDCVCELKNLQRPFPMEKLNNIQTAANECTKTITPNEVMEADVLMLGLQRRLQQLEESMSVLENEDDGDLYGAVSLRIIELELSEIQELLNKLQNTIKSHKRLSESTLKKMQNVAETMQELESFDVSQVISRQRENQRMKRDLAECQHELNATMQPPTVHSRRCPQGQLVNVNGPRTYSLTQYGTSYYYGAWGKDPKPAPGKEAMYWLVALTSSNAFANYVRHYSSLSTILVGVGPVDSVISSSNPTTNTIIGPNVVQYGDALYYGCYNTPSVCRFNISSKSVTNTPLPQNSGFNNKFPFGHLDATYIYTDLDFATDESGVWVVYTAPENFGNVILSEVIEGSPPSLGRTWRTSLHKRTATNTFMACGVLYATRFLDKQTEEIFYSFDTETKEERYDLKIHLKKMQTNIQSLNYNPRDRMLYAYSDAYIVSYDAVFQ</sequence>
<dbReference type="PROSITE" id="PS51132">
    <property type="entry name" value="OLF"/>
    <property type="match status" value="1"/>
</dbReference>
<keyword evidence="5" id="KW-0732">Signal</keyword>
<dbReference type="SMART" id="SM00284">
    <property type="entry name" value="OLF"/>
    <property type="match status" value="1"/>
</dbReference>
<keyword evidence="8" id="KW-1185">Reference proteome</keyword>
<keyword evidence="2" id="KW-0964">Secreted</keyword>
<keyword evidence="4" id="KW-0175">Coiled coil</keyword>
<evidence type="ECO:0000256" key="4">
    <source>
        <dbReference type="SAM" id="Coils"/>
    </source>
</evidence>
<evidence type="ECO:0000313" key="8">
    <source>
        <dbReference type="Proteomes" id="UP001187315"/>
    </source>
</evidence>
<feature type="signal peptide" evidence="5">
    <location>
        <begin position="1"/>
        <end position="24"/>
    </location>
</feature>
<evidence type="ECO:0000259" key="6">
    <source>
        <dbReference type="PROSITE" id="PS51132"/>
    </source>
</evidence>
<dbReference type="GO" id="GO:0007165">
    <property type="term" value="P:signal transduction"/>
    <property type="evidence" value="ECO:0007669"/>
    <property type="project" value="TreeGrafter"/>
</dbReference>
<feature type="coiled-coil region" evidence="4">
    <location>
        <begin position="62"/>
        <end position="130"/>
    </location>
</feature>
<accession>A0AA88MKR2</accession>
<evidence type="ECO:0000256" key="1">
    <source>
        <dbReference type="ARBA" id="ARBA00004613"/>
    </source>
</evidence>
<comment type="subcellular location">
    <subcellularLocation>
        <location evidence="1">Secreted</location>
    </subcellularLocation>
</comment>
<dbReference type="PANTHER" id="PTHR23192">
    <property type="entry name" value="OLFACTOMEDIN-RELATED"/>
    <property type="match status" value="1"/>
</dbReference>
<dbReference type="EMBL" id="JAVHJS010000013">
    <property type="protein sequence ID" value="KAK2838357.1"/>
    <property type="molecule type" value="Genomic_DNA"/>
</dbReference>
<evidence type="ECO:0000256" key="2">
    <source>
        <dbReference type="ARBA" id="ARBA00022525"/>
    </source>
</evidence>
<dbReference type="Pfam" id="PF02191">
    <property type="entry name" value="OLF"/>
    <property type="match status" value="1"/>
</dbReference>
<dbReference type="AlphaFoldDB" id="A0AA88MKR2"/>
<organism evidence="7 8">
    <name type="scientific">Tachysurus vachellii</name>
    <name type="common">Darkbarbel catfish</name>
    <name type="synonym">Pelteobagrus vachellii</name>
    <dbReference type="NCBI Taxonomy" id="175792"/>
    <lineage>
        <taxon>Eukaryota</taxon>
        <taxon>Metazoa</taxon>
        <taxon>Chordata</taxon>
        <taxon>Craniata</taxon>
        <taxon>Vertebrata</taxon>
        <taxon>Euteleostomi</taxon>
        <taxon>Actinopterygii</taxon>
        <taxon>Neopterygii</taxon>
        <taxon>Teleostei</taxon>
        <taxon>Ostariophysi</taxon>
        <taxon>Siluriformes</taxon>
        <taxon>Bagridae</taxon>
        <taxon>Tachysurus</taxon>
    </lineage>
</organism>
<feature type="chain" id="PRO_5041719445" description="Olfactomedin-like domain-containing protein" evidence="5">
    <location>
        <begin position="25"/>
        <end position="461"/>
    </location>
</feature>